<dbReference type="PANTHER" id="PTHR11705">
    <property type="entry name" value="PROTEASE FAMILY M14 CARBOXYPEPTIDASE A,B"/>
    <property type="match status" value="1"/>
</dbReference>
<evidence type="ECO:0000256" key="9">
    <source>
        <dbReference type="ARBA" id="ARBA00023049"/>
    </source>
</evidence>
<protein>
    <recommendedName>
        <fullName evidence="11">carboxypeptidase T</fullName>
        <ecNumber evidence="11">3.4.17.18</ecNumber>
    </recommendedName>
</protein>
<dbReference type="AlphaFoldDB" id="A0A7V0T598"/>
<name>A0A7V0T598_UNCW3</name>
<evidence type="ECO:0000256" key="11">
    <source>
        <dbReference type="ARBA" id="ARBA00066554"/>
    </source>
</evidence>
<keyword evidence="4" id="KW-0645">Protease</keyword>
<dbReference type="SMART" id="SM00631">
    <property type="entry name" value="Zn_pept"/>
    <property type="match status" value="1"/>
</dbReference>
<evidence type="ECO:0000313" key="14">
    <source>
        <dbReference type="EMBL" id="HDQ99420.1"/>
    </source>
</evidence>
<evidence type="ECO:0000256" key="5">
    <source>
        <dbReference type="ARBA" id="ARBA00022723"/>
    </source>
</evidence>
<dbReference type="Pfam" id="PF00246">
    <property type="entry name" value="Peptidase_M14"/>
    <property type="match status" value="1"/>
</dbReference>
<keyword evidence="5" id="KW-0479">Metal-binding</keyword>
<dbReference type="EMBL" id="DSBX01000149">
    <property type="protein sequence ID" value="HDQ99420.1"/>
    <property type="molecule type" value="Genomic_DNA"/>
</dbReference>
<dbReference type="InterPro" id="IPR025965">
    <property type="entry name" value="FlgD/Vpr_Ig-like"/>
</dbReference>
<feature type="active site" description="Proton donor/acceptor" evidence="12">
    <location>
        <position position="376"/>
    </location>
</feature>
<dbReference type="GO" id="GO:0006508">
    <property type="term" value="P:proteolysis"/>
    <property type="evidence" value="ECO:0007669"/>
    <property type="project" value="UniProtKB-KW"/>
</dbReference>
<accession>A0A7V0T598</accession>
<feature type="domain" description="Peptidase M14" evidence="13">
    <location>
        <begin position="102"/>
        <end position="406"/>
    </location>
</feature>
<sequence length="752" mass="83797">MEEVMRGLRYVMMLAAAVLVAVGSAAAGPMVVRVVAADYQELYDHIPFKGSSIVIAAGVPRESYDLVLEREDLGLVRSSGLDWSIVTDDLDTQAGDAWNYGYYCDYDSLVRIMRNWAATYPAICRFDSIGQTFLGRWIYAVKISDNVHVEEDEPEVLMEATHHAREWAAPQAARHFGDSLLKSYGSDPAITDFVDNHQLWIIPVVNVDGYDYDYPQQRMWRRNRKPFGGAIGCDPNRDYNGSCDTTRMHAWGALVPGSRSTHYPGDDTWFGARADWAECVDALQQFFRERTFVADVTLHSYGELVIWPFGSGVAPYDQTIASLGQGMAAQMNRLSGGTYTPQQANYLYPSSGSSKDWMYGWAHNVGGFPCMSYTIELGTTFYQNTSQLPAIQTACFKGTFHLFSRADSIITALEGKVPPPVPAPLDSSATGDFTLHWSPVRPAYNRPLKWEVEELSGLTVIEDDFESGTGRWELGGFSLSTAQKRSGSHSMYSGSANNISNYLMTRDPYPVGSGDSLTFWLWHDLEPDYDVFVTEVSENGLEWFQLHDRYTGNSSGWQRKAFSLARWLGRSVYIRFRVMTDDNTLRHGAYLDDVHPVPTFATRAVLSDNITDTLFQVTGRSPARYWYRVRGYNATRQWNKQGPLEDIVVTGTGIAGPVETPMVTGLSVAGPNPAGGGAMIRYSLARTGPVQLRVYDAAGRSVRTLASGTRPAGLHDLRWDGRDDNGRRVSAGVFYLRLDADSRHTTRLTIAR</sequence>
<dbReference type="EC" id="3.4.17.18" evidence="11"/>
<evidence type="ECO:0000259" key="13">
    <source>
        <dbReference type="PROSITE" id="PS52035"/>
    </source>
</evidence>
<evidence type="ECO:0000256" key="12">
    <source>
        <dbReference type="PROSITE-ProRule" id="PRU01379"/>
    </source>
</evidence>
<dbReference type="CDD" id="cd03859">
    <property type="entry name" value="M14_CPT"/>
    <property type="match status" value="1"/>
</dbReference>
<dbReference type="GO" id="GO:0005615">
    <property type="term" value="C:extracellular space"/>
    <property type="evidence" value="ECO:0007669"/>
    <property type="project" value="TreeGrafter"/>
</dbReference>
<evidence type="ECO:0000256" key="4">
    <source>
        <dbReference type="ARBA" id="ARBA00022670"/>
    </source>
</evidence>
<keyword evidence="7" id="KW-0378">Hydrolase</keyword>
<evidence type="ECO:0000256" key="7">
    <source>
        <dbReference type="ARBA" id="ARBA00022801"/>
    </source>
</evidence>
<keyword evidence="3" id="KW-0121">Carboxypeptidase</keyword>
<dbReference type="Pfam" id="PF20773">
    <property type="entry name" value="InhA-like_MAM"/>
    <property type="match status" value="1"/>
</dbReference>
<dbReference type="PROSITE" id="PS52035">
    <property type="entry name" value="PEPTIDASE_M14"/>
    <property type="match status" value="1"/>
</dbReference>
<dbReference type="FunFam" id="3.40.630.10:FF:000084">
    <property type="entry name" value="Carboxypeptidase B2"/>
    <property type="match status" value="1"/>
</dbReference>
<keyword evidence="9" id="KW-0482">Metalloprotease</keyword>
<dbReference type="SUPFAM" id="SSF53187">
    <property type="entry name" value="Zn-dependent exopeptidases"/>
    <property type="match status" value="1"/>
</dbReference>
<dbReference type="Gene3D" id="2.60.40.4070">
    <property type="match status" value="1"/>
</dbReference>
<dbReference type="GO" id="GO:0008270">
    <property type="term" value="F:zinc ion binding"/>
    <property type="evidence" value="ECO:0007669"/>
    <property type="project" value="InterPro"/>
</dbReference>
<keyword evidence="6" id="KW-0732">Signal</keyword>
<keyword evidence="8" id="KW-0862">Zinc</keyword>
<evidence type="ECO:0000256" key="8">
    <source>
        <dbReference type="ARBA" id="ARBA00022833"/>
    </source>
</evidence>
<reference evidence="14" key="1">
    <citation type="journal article" date="2020" name="mSystems">
        <title>Genome- and Community-Level Interaction Insights into Carbon Utilization and Element Cycling Functions of Hydrothermarchaeota in Hydrothermal Sediment.</title>
        <authorList>
            <person name="Zhou Z."/>
            <person name="Liu Y."/>
            <person name="Xu W."/>
            <person name="Pan J."/>
            <person name="Luo Z.H."/>
            <person name="Li M."/>
        </authorList>
    </citation>
    <scope>NUCLEOTIDE SEQUENCE [LARGE SCALE GENOMIC DNA]</scope>
    <source>
        <strain evidence="14">SpSt-1182</strain>
    </source>
</reference>
<dbReference type="InterPro" id="IPR033810">
    <property type="entry name" value="Carboxypeptidase_T"/>
</dbReference>
<dbReference type="PANTHER" id="PTHR11705:SF143">
    <property type="entry name" value="SLL0236 PROTEIN"/>
    <property type="match status" value="1"/>
</dbReference>
<proteinExistence type="inferred from homology"/>
<evidence type="ECO:0000256" key="10">
    <source>
        <dbReference type="ARBA" id="ARBA00050859"/>
    </source>
</evidence>
<organism evidence="14">
    <name type="scientific">candidate division WOR-3 bacterium</name>
    <dbReference type="NCBI Taxonomy" id="2052148"/>
    <lineage>
        <taxon>Bacteria</taxon>
        <taxon>Bacteria division WOR-3</taxon>
    </lineage>
</organism>
<evidence type="ECO:0000256" key="6">
    <source>
        <dbReference type="ARBA" id="ARBA00022729"/>
    </source>
</evidence>
<dbReference type="GO" id="GO:0004181">
    <property type="term" value="F:metallocarboxypeptidase activity"/>
    <property type="evidence" value="ECO:0007669"/>
    <property type="project" value="InterPro"/>
</dbReference>
<dbReference type="Gene3D" id="3.40.630.10">
    <property type="entry name" value="Zn peptidases"/>
    <property type="match status" value="1"/>
</dbReference>
<comment type="catalytic activity">
    <reaction evidence="10">
        <text>Releases a C-terminal residue, which may be hydrophobic or positively charged.</text>
        <dbReference type="EC" id="3.4.17.18"/>
    </reaction>
</comment>
<dbReference type="InterPro" id="IPR000834">
    <property type="entry name" value="Peptidase_M14"/>
</dbReference>
<dbReference type="NCBIfam" id="NF038128">
    <property type="entry name" value="choice_anch_J"/>
    <property type="match status" value="1"/>
</dbReference>
<evidence type="ECO:0000256" key="1">
    <source>
        <dbReference type="ARBA" id="ARBA00001947"/>
    </source>
</evidence>
<dbReference type="Proteomes" id="UP000885672">
    <property type="component" value="Unassembled WGS sequence"/>
</dbReference>
<comment type="cofactor">
    <cofactor evidence="1">
        <name>Zn(2+)</name>
        <dbReference type="ChEBI" id="CHEBI:29105"/>
    </cofactor>
</comment>
<dbReference type="Gene3D" id="2.60.120.260">
    <property type="entry name" value="Galactose-binding domain-like"/>
    <property type="match status" value="1"/>
</dbReference>
<comment type="caution">
    <text evidence="14">The sequence shown here is derived from an EMBL/GenBank/DDBJ whole genome shotgun (WGS) entry which is preliminary data.</text>
</comment>
<evidence type="ECO:0000256" key="2">
    <source>
        <dbReference type="ARBA" id="ARBA00005988"/>
    </source>
</evidence>
<dbReference type="PRINTS" id="PR00765">
    <property type="entry name" value="CRBOXYPTASEA"/>
</dbReference>
<gene>
    <name evidence="14" type="ORF">ENN51_03945</name>
</gene>
<evidence type="ECO:0000256" key="3">
    <source>
        <dbReference type="ARBA" id="ARBA00022645"/>
    </source>
</evidence>
<dbReference type="Pfam" id="PF13860">
    <property type="entry name" value="FlgD_ig"/>
    <property type="match status" value="1"/>
</dbReference>
<comment type="similarity">
    <text evidence="2 12">Belongs to the peptidase M14 family.</text>
</comment>